<keyword evidence="4" id="KW-0472">Membrane</keyword>
<feature type="chain" id="PRO_5045887887" evidence="6">
    <location>
        <begin position="22"/>
        <end position="281"/>
    </location>
</feature>
<evidence type="ECO:0000256" key="5">
    <source>
        <dbReference type="ARBA" id="ARBA00023237"/>
    </source>
</evidence>
<evidence type="ECO:0000256" key="6">
    <source>
        <dbReference type="SAM" id="SignalP"/>
    </source>
</evidence>
<dbReference type="PANTHER" id="PTHR38776">
    <property type="entry name" value="MLTA-INTERACTING PROTEIN-RELATED"/>
    <property type="match status" value="1"/>
</dbReference>
<gene>
    <name evidence="7" type="ORF">ACFOGJ_15505</name>
</gene>
<name>A0ABV7L207_9PROT</name>
<keyword evidence="3 6" id="KW-0732">Signal</keyword>
<accession>A0ABV7L207</accession>
<dbReference type="PANTHER" id="PTHR38776:SF1">
    <property type="entry name" value="MLTA-INTERACTING PROTEIN-RELATED"/>
    <property type="match status" value="1"/>
</dbReference>
<keyword evidence="8" id="KW-1185">Reference proteome</keyword>
<dbReference type="EMBL" id="JBHRTR010000028">
    <property type="protein sequence ID" value="MFC3228650.1"/>
    <property type="molecule type" value="Genomic_DNA"/>
</dbReference>
<protein>
    <submittedName>
        <fullName evidence="7">MipA/OmpV family protein</fullName>
    </submittedName>
</protein>
<comment type="caution">
    <text evidence="7">The sequence shown here is derived from an EMBL/GenBank/DDBJ whole genome shotgun (WGS) entry which is preliminary data.</text>
</comment>
<comment type="similarity">
    <text evidence="2">Belongs to the MipA/OmpV family.</text>
</comment>
<dbReference type="InterPro" id="IPR010583">
    <property type="entry name" value="MipA"/>
</dbReference>
<dbReference type="PROSITE" id="PS51257">
    <property type="entry name" value="PROKAR_LIPOPROTEIN"/>
    <property type="match status" value="1"/>
</dbReference>
<dbReference type="RefSeq" id="WP_379901974.1">
    <property type="nucleotide sequence ID" value="NZ_JBHRTR010000028.1"/>
</dbReference>
<evidence type="ECO:0000256" key="4">
    <source>
        <dbReference type="ARBA" id="ARBA00023136"/>
    </source>
</evidence>
<evidence type="ECO:0000256" key="2">
    <source>
        <dbReference type="ARBA" id="ARBA00005722"/>
    </source>
</evidence>
<feature type="signal peptide" evidence="6">
    <location>
        <begin position="1"/>
        <end position="21"/>
    </location>
</feature>
<proteinExistence type="inferred from homology"/>
<dbReference type="Pfam" id="PF06629">
    <property type="entry name" value="MipA"/>
    <property type="match status" value="1"/>
</dbReference>
<reference evidence="8" key="1">
    <citation type="journal article" date="2019" name="Int. J. Syst. Evol. Microbiol.">
        <title>The Global Catalogue of Microorganisms (GCM) 10K type strain sequencing project: providing services to taxonomists for standard genome sequencing and annotation.</title>
        <authorList>
            <consortium name="The Broad Institute Genomics Platform"/>
            <consortium name="The Broad Institute Genome Sequencing Center for Infectious Disease"/>
            <person name="Wu L."/>
            <person name="Ma J."/>
        </authorList>
    </citation>
    <scope>NUCLEOTIDE SEQUENCE [LARGE SCALE GENOMIC DNA]</scope>
    <source>
        <strain evidence="8">KCTC 42964</strain>
    </source>
</reference>
<evidence type="ECO:0000256" key="3">
    <source>
        <dbReference type="ARBA" id="ARBA00022729"/>
    </source>
</evidence>
<evidence type="ECO:0000313" key="8">
    <source>
        <dbReference type="Proteomes" id="UP001595528"/>
    </source>
</evidence>
<comment type="subcellular location">
    <subcellularLocation>
        <location evidence="1">Cell outer membrane</location>
    </subcellularLocation>
</comment>
<keyword evidence="5" id="KW-0998">Cell outer membrane</keyword>
<organism evidence="7 8">
    <name type="scientific">Marinibaculum pumilum</name>
    <dbReference type="NCBI Taxonomy" id="1766165"/>
    <lineage>
        <taxon>Bacteria</taxon>
        <taxon>Pseudomonadati</taxon>
        <taxon>Pseudomonadota</taxon>
        <taxon>Alphaproteobacteria</taxon>
        <taxon>Rhodospirillales</taxon>
        <taxon>Rhodospirillaceae</taxon>
        <taxon>Marinibaculum</taxon>
    </lineage>
</organism>
<evidence type="ECO:0000256" key="1">
    <source>
        <dbReference type="ARBA" id="ARBA00004442"/>
    </source>
</evidence>
<dbReference type="Proteomes" id="UP001595528">
    <property type="component" value="Unassembled WGS sequence"/>
</dbReference>
<sequence>MNRISTLLCAGLTACATGLGAVDATFAQGMGRSAGGTGGLGDTLNHPEGWRFSVGIGPGILPTYAGSKEYRFLPAIRATAEYEGYSASLFGLGARADLFAPDQIEIGPILNFQFGRDDNEIAGLPGYEDAFYLGLYAAVEFKQVVGSHDSLRLEGTFEQNISDTGDGFRYGLSVGYGMPLSRSLLANLTLGAEFNDAQLMQREYGVTAAGAASSGLAVHDPGDGIEGVYATLFTGYRLTPQWGLFAVGSAKRLVGGAGDSPIVKQGSANQFIGGFGITYTF</sequence>
<evidence type="ECO:0000313" key="7">
    <source>
        <dbReference type="EMBL" id="MFC3228650.1"/>
    </source>
</evidence>